<keyword evidence="1" id="KW-1133">Transmembrane helix</keyword>
<protein>
    <submittedName>
        <fullName evidence="2">Uncharacterized protein</fullName>
    </submittedName>
</protein>
<gene>
    <name evidence="2" type="ORF">FM114_14235</name>
</gene>
<dbReference type="Proteomes" id="UP000188342">
    <property type="component" value="Unassembled WGS sequence"/>
</dbReference>
<keyword evidence="3" id="KW-1185">Reference proteome</keyword>
<feature type="transmembrane region" description="Helical" evidence="1">
    <location>
        <begin position="215"/>
        <end position="237"/>
    </location>
</feature>
<keyword evidence="1" id="KW-0472">Membrane</keyword>
<organism evidence="2 3">
    <name type="scientific">Luteococcus japonicus LSP_Lj1</name>
    <dbReference type="NCBI Taxonomy" id="1255658"/>
    <lineage>
        <taxon>Bacteria</taxon>
        <taxon>Bacillati</taxon>
        <taxon>Actinomycetota</taxon>
        <taxon>Actinomycetes</taxon>
        <taxon>Propionibacteriales</taxon>
        <taxon>Propionibacteriaceae</taxon>
        <taxon>Luteococcus</taxon>
    </lineage>
</organism>
<reference evidence="2 3" key="1">
    <citation type="submission" date="2017-02" db="EMBL/GenBank/DDBJ databases">
        <authorList>
            <person name="Peterson S.W."/>
        </authorList>
    </citation>
    <scope>NUCLEOTIDE SEQUENCE [LARGE SCALE GENOMIC DNA]</scope>
    <source>
        <strain evidence="2 3">LSP_Lj1</strain>
    </source>
</reference>
<dbReference type="OrthoDB" id="4558476at2"/>
<evidence type="ECO:0000313" key="3">
    <source>
        <dbReference type="Proteomes" id="UP000188342"/>
    </source>
</evidence>
<sequence>MTVEEWLARLNAELLDPRASRRELDELTGALHEATDEMGEAAACEAFGDPAQIARQLNEHSPAEPAGATRMIGSPVGLNPLTIHSRLASAFDPADARILVPHTLGLGWQVNLGAVAARLHLVDPDQLDEDVLGALDERALTTSGVAAALPAVAGLALLPFGLGQERLPNHWPLFGPPDGWVTPIAGQWMPITMALACIAMSFLPRAFGASQLWRLLLLVIASMLSVTCCGVVTMQVFGGYRPIGWLILPLMLLSCVAALAQGVLLLRHGARAASRTRHASPNRS</sequence>
<accession>A0A1R4KH17</accession>
<name>A0A1R4KH17_9ACTN</name>
<keyword evidence="1" id="KW-0812">Transmembrane</keyword>
<proteinExistence type="predicted"/>
<evidence type="ECO:0000313" key="2">
    <source>
        <dbReference type="EMBL" id="SJN43343.1"/>
    </source>
</evidence>
<dbReference type="RefSeq" id="WP_094765800.1">
    <property type="nucleotide sequence ID" value="NZ_FUKQ01000052.1"/>
</dbReference>
<dbReference type="AlphaFoldDB" id="A0A1R4KH17"/>
<dbReference type="STRING" id="1255658.FM114_14235"/>
<feature type="transmembrane region" description="Helical" evidence="1">
    <location>
        <begin position="139"/>
        <end position="160"/>
    </location>
</feature>
<feature type="transmembrane region" description="Helical" evidence="1">
    <location>
        <begin position="180"/>
        <end position="203"/>
    </location>
</feature>
<dbReference type="EMBL" id="FUKQ01000052">
    <property type="protein sequence ID" value="SJN43343.1"/>
    <property type="molecule type" value="Genomic_DNA"/>
</dbReference>
<feature type="transmembrane region" description="Helical" evidence="1">
    <location>
        <begin position="243"/>
        <end position="266"/>
    </location>
</feature>
<evidence type="ECO:0000256" key="1">
    <source>
        <dbReference type="SAM" id="Phobius"/>
    </source>
</evidence>